<dbReference type="AlphaFoldDB" id="A0A0M9WLT5"/>
<gene>
    <name evidence="2" type="ORF">Z051_23710</name>
</gene>
<dbReference type="EMBL" id="AZYO01000093">
    <property type="protein sequence ID" value="KOS53790.1"/>
    <property type="molecule type" value="Genomic_DNA"/>
</dbReference>
<feature type="domain" description="Aminoglycoside phosphotransferase" evidence="1">
    <location>
        <begin position="31"/>
        <end position="253"/>
    </location>
</feature>
<sequence length="346" mass="38123">MDDIAGLPRGPVDRWLRSAIGDRFDSKEWRAEPISGGLSNLTYRLRLGDGSSVVLRRPPLGGVLPSAHDMRREWTLLTALYGTGIPVPQPLALCTDDSVLGGTFYVMSDVPGEVFRTSADTGALTGPQRRDLSTVFVGTLTDLHALNPYEVGLADFGRPDHFNERQVRRWGEQWRRSQRQELPDMDRLLALMASRIPATHDVSIVHGDFRLDNMLVAAGTADISVNAVVDWELSTLGDPLADLGLALTYWHDMHDDERALIPIALGVTAHPGFMTTTEIAEQYSRTSGRRLDELNFYQAMGAMKLAVILAGVEARFNDGHMSDQGPLSLREAIRVLVARGLRAITV</sequence>
<dbReference type="Proteomes" id="UP000037712">
    <property type="component" value="Unassembled WGS sequence"/>
</dbReference>
<dbReference type="PANTHER" id="PTHR47829">
    <property type="entry name" value="HYDROLASE, PUTATIVE (AFU_ORTHOLOGUE AFUA_1G12880)-RELATED"/>
    <property type="match status" value="1"/>
</dbReference>
<dbReference type="Pfam" id="PF01636">
    <property type="entry name" value="APH"/>
    <property type="match status" value="1"/>
</dbReference>
<reference evidence="3" key="2">
    <citation type="submission" date="2015-01" db="EMBL/GenBank/DDBJ databases">
        <title>Draft genome sequence of potential hydrocarbon metabolising strain of Rhodococcus rhodochrous.</title>
        <authorList>
            <person name="Aggarwal R.K."/>
            <person name="Dawar C."/>
        </authorList>
    </citation>
    <scope>NUCLEOTIDE SEQUENCE [LARGE SCALE GENOMIC DNA]</scope>
    <source>
        <strain evidence="3">KG-21</strain>
    </source>
</reference>
<dbReference type="Gene3D" id="3.30.200.20">
    <property type="entry name" value="Phosphorylase Kinase, domain 1"/>
    <property type="match status" value="1"/>
</dbReference>
<reference evidence="2 3" key="1">
    <citation type="journal article" date="2015" name="Genome Announc.">
        <title>Draft Genome Sequence of Rhodococcus rhodochrous Strain KG-21, a Soil Isolate from Oil Fields of Krishna-Godavari Basin, India.</title>
        <authorList>
            <person name="Dawar C."/>
            <person name="Aggarwal R.K."/>
        </authorList>
    </citation>
    <scope>NUCLEOTIDE SEQUENCE [LARGE SCALE GENOMIC DNA]</scope>
    <source>
        <strain evidence="2 3">KG-21</strain>
    </source>
</reference>
<dbReference type="InterPro" id="IPR052898">
    <property type="entry name" value="ACAD10-like"/>
</dbReference>
<dbReference type="SUPFAM" id="SSF56112">
    <property type="entry name" value="Protein kinase-like (PK-like)"/>
    <property type="match status" value="1"/>
</dbReference>
<dbReference type="PANTHER" id="PTHR47829:SF1">
    <property type="entry name" value="HAD FAMILY PHOSPHATASE"/>
    <property type="match status" value="1"/>
</dbReference>
<proteinExistence type="predicted"/>
<dbReference type="CDD" id="cd05154">
    <property type="entry name" value="ACAD10_11_N-like"/>
    <property type="match status" value="1"/>
</dbReference>
<dbReference type="PATRIC" id="fig|1441923.3.peg.5156"/>
<protein>
    <submittedName>
        <fullName evidence="2">Acyl-CoA dehydrogenase</fullName>
    </submittedName>
</protein>
<name>A0A0M9WLT5_RHORH</name>
<accession>A0A0M9WLT5</accession>
<organism evidence="2 3">
    <name type="scientific">Rhodococcus rhodochrous KG-21</name>
    <dbReference type="NCBI Taxonomy" id="1441923"/>
    <lineage>
        <taxon>Bacteria</taxon>
        <taxon>Bacillati</taxon>
        <taxon>Actinomycetota</taxon>
        <taxon>Actinomycetes</taxon>
        <taxon>Mycobacteriales</taxon>
        <taxon>Nocardiaceae</taxon>
        <taxon>Rhodococcus</taxon>
    </lineage>
</organism>
<evidence type="ECO:0000259" key="1">
    <source>
        <dbReference type="Pfam" id="PF01636"/>
    </source>
</evidence>
<comment type="caution">
    <text evidence="2">The sequence shown here is derived from an EMBL/GenBank/DDBJ whole genome shotgun (WGS) entry which is preliminary data.</text>
</comment>
<evidence type="ECO:0000313" key="2">
    <source>
        <dbReference type="EMBL" id="KOS53790.1"/>
    </source>
</evidence>
<dbReference type="InterPro" id="IPR002575">
    <property type="entry name" value="Aminoglycoside_PTrfase"/>
</dbReference>
<dbReference type="Gene3D" id="3.90.1200.10">
    <property type="match status" value="1"/>
</dbReference>
<dbReference type="InterPro" id="IPR041726">
    <property type="entry name" value="ACAD10_11_N"/>
</dbReference>
<dbReference type="InterPro" id="IPR011009">
    <property type="entry name" value="Kinase-like_dom_sf"/>
</dbReference>
<evidence type="ECO:0000313" key="3">
    <source>
        <dbReference type="Proteomes" id="UP000037712"/>
    </source>
</evidence>